<dbReference type="GO" id="GO:0004672">
    <property type="term" value="F:protein kinase activity"/>
    <property type="evidence" value="ECO:0007669"/>
    <property type="project" value="InterPro"/>
</dbReference>
<evidence type="ECO:0000256" key="1">
    <source>
        <dbReference type="ARBA" id="ARBA00038240"/>
    </source>
</evidence>
<dbReference type="Pfam" id="PF01636">
    <property type="entry name" value="APH"/>
    <property type="match status" value="1"/>
</dbReference>
<organism evidence="3 4">
    <name type="scientific">Ventosimonas gracilis</name>
    <dbReference type="NCBI Taxonomy" id="1680762"/>
    <lineage>
        <taxon>Bacteria</taxon>
        <taxon>Pseudomonadati</taxon>
        <taxon>Pseudomonadota</taxon>
        <taxon>Gammaproteobacteria</taxon>
        <taxon>Pseudomonadales</taxon>
        <taxon>Ventosimonadaceae</taxon>
        <taxon>Ventosimonas</taxon>
    </lineage>
</organism>
<dbReference type="Gene3D" id="3.30.200.20">
    <property type="entry name" value="Phosphorylase Kinase, domain 1"/>
    <property type="match status" value="1"/>
</dbReference>
<dbReference type="PANTHER" id="PTHR21064">
    <property type="entry name" value="AMINOGLYCOSIDE PHOSPHOTRANSFERASE DOMAIN-CONTAINING PROTEIN-RELATED"/>
    <property type="match status" value="1"/>
</dbReference>
<dbReference type="Gene3D" id="3.90.1200.10">
    <property type="match status" value="1"/>
</dbReference>
<dbReference type="PROSITE" id="PS00109">
    <property type="entry name" value="PROTEIN_KINASE_TYR"/>
    <property type="match status" value="1"/>
</dbReference>
<dbReference type="PANTHER" id="PTHR21064:SF6">
    <property type="entry name" value="AMINOGLYCOSIDE PHOSPHOTRANSFERASE DOMAIN-CONTAINING PROTEIN"/>
    <property type="match status" value="1"/>
</dbReference>
<dbReference type="SUPFAM" id="SSF56112">
    <property type="entry name" value="Protein kinase-like (PK-like)"/>
    <property type="match status" value="1"/>
</dbReference>
<gene>
    <name evidence="3" type="ORF">AXE65_07155</name>
</gene>
<feature type="domain" description="Aminoglycoside phosphotransferase" evidence="2">
    <location>
        <begin position="51"/>
        <end position="289"/>
    </location>
</feature>
<dbReference type="InterPro" id="IPR002575">
    <property type="entry name" value="Aminoglycoside_PTrfase"/>
</dbReference>
<protein>
    <recommendedName>
        <fullName evidence="2">Aminoglycoside phosphotransferase domain-containing protein</fullName>
    </recommendedName>
</protein>
<dbReference type="EMBL" id="LSZO01000211">
    <property type="protein sequence ID" value="KXU34611.1"/>
    <property type="molecule type" value="Genomic_DNA"/>
</dbReference>
<dbReference type="AlphaFoldDB" id="A0A139SJB7"/>
<name>A0A139SJB7_9GAMM</name>
<dbReference type="InterPro" id="IPR008266">
    <property type="entry name" value="Tyr_kinase_AS"/>
</dbReference>
<comment type="caution">
    <text evidence="3">The sequence shown here is derived from an EMBL/GenBank/DDBJ whole genome shotgun (WGS) entry which is preliminary data.</text>
</comment>
<dbReference type="Proteomes" id="UP000072660">
    <property type="component" value="Unassembled WGS sequence"/>
</dbReference>
<keyword evidence="4" id="KW-1185">Reference proteome</keyword>
<proteinExistence type="inferred from homology"/>
<sequence length="360" mass="40139">MSILQSEAIQAVLGGGLAEAHQPVSEHEAAALLHQHYGVSGTLKRLATEKDDTFYLQAKSGDFVFKIGNPAEPCAEIDFQTKLLQHIIRHDPRLPIPQVIATDDGEVLLHFTDSFGQKRIARLMTYLAGTPLDSTHSTPAGREQIGRLLARLRHATADFAHPADGRVMAWDVKNLPRLEPLLMVIDNEHQHQQLLRGFERFAALHERVLGLRQQVLHNDFSQSNIVVNHERAEFVTGLIDFGDAVRTAIAIDVSTALLNQLPRDAGKRPVTDLFAQGKDLLRGYLELAELSAEELELIPHLTMARVVTRALLSIARAKQFPENCVYILRNTEQGWAQLDWFLARSVDEVSATLSAFLPKE</sequence>
<evidence type="ECO:0000313" key="3">
    <source>
        <dbReference type="EMBL" id="KXU34611.1"/>
    </source>
</evidence>
<dbReference type="InterPro" id="IPR050249">
    <property type="entry name" value="Pseudomonas-type_ThrB"/>
</dbReference>
<accession>A0A139SJB7</accession>
<dbReference type="RefSeq" id="WP_068392934.1">
    <property type="nucleotide sequence ID" value="NZ_LSZO01000211.1"/>
</dbReference>
<dbReference type="OrthoDB" id="156345at2"/>
<dbReference type="GO" id="GO:0019202">
    <property type="term" value="F:amino acid kinase activity"/>
    <property type="evidence" value="ECO:0007669"/>
    <property type="project" value="TreeGrafter"/>
</dbReference>
<evidence type="ECO:0000313" key="4">
    <source>
        <dbReference type="Proteomes" id="UP000072660"/>
    </source>
</evidence>
<comment type="similarity">
    <text evidence="1">Belongs to the pseudomonas-type ThrB family.</text>
</comment>
<evidence type="ECO:0000259" key="2">
    <source>
        <dbReference type="Pfam" id="PF01636"/>
    </source>
</evidence>
<dbReference type="InterPro" id="IPR011009">
    <property type="entry name" value="Kinase-like_dom_sf"/>
</dbReference>
<reference evidence="3 4" key="1">
    <citation type="submission" date="2016-02" db="EMBL/GenBank/DDBJ databases">
        <authorList>
            <person name="Wen L."/>
            <person name="He K."/>
            <person name="Yang H."/>
        </authorList>
    </citation>
    <scope>NUCLEOTIDE SEQUENCE [LARGE SCALE GENOMIC DNA]</scope>
    <source>
        <strain evidence="3 4">CV58</strain>
    </source>
</reference>